<gene>
    <name evidence="2" type="ORF">FHX48_002613</name>
</gene>
<name>A0A7W3JRB6_9MICO</name>
<evidence type="ECO:0000313" key="3">
    <source>
        <dbReference type="Proteomes" id="UP000526083"/>
    </source>
</evidence>
<comment type="caution">
    <text evidence="2">The sequence shown here is derived from an EMBL/GenBank/DDBJ whole genome shotgun (WGS) entry which is preliminary data.</text>
</comment>
<proteinExistence type="predicted"/>
<evidence type="ECO:0008006" key="4">
    <source>
        <dbReference type="Google" id="ProtNLM"/>
    </source>
</evidence>
<sequence>MARDEDLLTMLFRTTGEGTQLAFIRWRRRRRRSRSRPTRQTRAGSGGRGVGPETYPLANIADAHRAFSGRGVRGKIVIVDAL</sequence>
<feature type="compositionally biased region" description="Basic residues" evidence="1">
    <location>
        <begin position="28"/>
        <end position="39"/>
    </location>
</feature>
<protein>
    <recommendedName>
        <fullName evidence="4">Zinc-binding dehydrogenase</fullName>
    </recommendedName>
</protein>
<evidence type="ECO:0000256" key="1">
    <source>
        <dbReference type="SAM" id="MobiDB-lite"/>
    </source>
</evidence>
<dbReference type="RefSeq" id="WP_167046708.1">
    <property type="nucleotide sequence ID" value="NZ_JAAOZB010000001.1"/>
</dbReference>
<organism evidence="2 3">
    <name type="scientific">Microbacterium halimionae</name>
    <dbReference type="NCBI Taxonomy" id="1526413"/>
    <lineage>
        <taxon>Bacteria</taxon>
        <taxon>Bacillati</taxon>
        <taxon>Actinomycetota</taxon>
        <taxon>Actinomycetes</taxon>
        <taxon>Micrococcales</taxon>
        <taxon>Microbacteriaceae</taxon>
        <taxon>Microbacterium</taxon>
    </lineage>
</organism>
<feature type="region of interest" description="Disordered" evidence="1">
    <location>
        <begin position="28"/>
        <end position="53"/>
    </location>
</feature>
<evidence type="ECO:0000313" key="2">
    <source>
        <dbReference type="EMBL" id="MBA8817508.1"/>
    </source>
</evidence>
<dbReference type="EMBL" id="JACGWY010000007">
    <property type="protein sequence ID" value="MBA8817508.1"/>
    <property type="molecule type" value="Genomic_DNA"/>
</dbReference>
<keyword evidence="3" id="KW-1185">Reference proteome</keyword>
<dbReference type="AlphaFoldDB" id="A0A7W3JRB6"/>
<dbReference type="Proteomes" id="UP000526083">
    <property type="component" value="Unassembled WGS sequence"/>
</dbReference>
<accession>A0A7W3JRB6</accession>
<reference evidence="2 3" key="1">
    <citation type="submission" date="2020-07" db="EMBL/GenBank/DDBJ databases">
        <title>Sequencing the genomes of 1000 actinobacteria strains.</title>
        <authorList>
            <person name="Klenk H.-P."/>
        </authorList>
    </citation>
    <scope>NUCLEOTIDE SEQUENCE [LARGE SCALE GENOMIC DNA]</scope>
    <source>
        <strain evidence="2 3">DSM 27576</strain>
    </source>
</reference>